<proteinExistence type="predicted"/>
<name>A0A158B667_9BURK</name>
<sequence>MSDRAPIVPDWLFHYQKQWARADTVAGLTTAAVVIPKALAYATIAGLPVQVGLYTACVPMIVYAFIGSSRVLSVSTTTTLAILAANALGNVVANGDPHALAAANATLTLLVGAMLVAAAVLRLGFVANFISEPVLVGFKAGVAIVIVMDQLPKLFGLHYPKGSFVHNVGAFFAGLPHLSMSTLALAALTLVALVLLERFTPRAPAPLFVVAAAIVAVAAFGLRAHGVETVGAVPAGLPSWTLPDVSLALKLWPDAMGIALMSFTESIAAARAFARNDEPAPDANRELLATGFANAGGAFLGAMTAGGGTSQTAVNRQAGARSQLAGLVTALIALAVMLLFAPLMALMPHATLAAVVVFYSIGLFSPAEFRAILKIRRTEFVWALTACAGVVLLGTLEGILVAIVVSLFALAHQVSNPPVYALKRIPGTNVFRRDSRRHPEDEAFPGLLLLRPEGRIFFANAQHVAEKIRPLVRDSNARIVVLDLSRVFDVEYTALKMLSEADARLAANGTTLWLAGLNPGVLDAVRRAPFGQALGEARMFYNLEHVVEKYREIVSPDVDANRTDDTDDDSARH</sequence>
<evidence type="ECO:0000259" key="6">
    <source>
        <dbReference type="PROSITE" id="PS50801"/>
    </source>
</evidence>
<protein>
    <submittedName>
        <fullName evidence="7">Sulfate transporter</fullName>
    </submittedName>
</protein>
<dbReference type="Gene3D" id="3.30.750.24">
    <property type="entry name" value="STAS domain"/>
    <property type="match status" value="1"/>
</dbReference>
<dbReference type="GO" id="GO:0016020">
    <property type="term" value="C:membrane"/>
    <property type="evidence" value="ECO:0007669"/>
    <property type="project" value="UniProtKB-SubCell"/>
</dbReference>
<evidence type="ECO:0000313" key="8">
    <source>
        <dbReference type="Proteomes" id="UP000054870"/>
    </source>
</evidence>
<dbReference type="OrthoDB" id="9177189at2"/>
<dbReference type="InterPro" id="IPR036513">
    <property type="entry name" value="STAS_dom_sf"/>
</dbReference>
<dbReference type="RefSeq" id="WP_061124849.1">
    <property type="nucleotide sequence ID" value="NZ_FCOF02000011.1"/>
</dbReference>
<evidence type="ECO:0000256" key="3">
    <source>
        <dbReference type="ARBA" id="ARBA00022989"/>
    </source>
</evidence>
<feature type="transmembrane region" description="Helical" evidence="5">
    <location>
        <begin position="381"/>
        <end position="410"/>
    </location>
</feature>
<dbReference type="InterPro" id="IPR011547">
    <property type="entry name" value="SLC26A/SulP_dom"/>
</dbReference>
<feature type="transmembrane region" description="Helical" evidence="5">
    <location>
        <begin position="99"/>
        <end position="121"/>
    </location>
</feature>
<feature type="transmembrane region" description="Helical" evidence="5">
    <location>
        <begin position="203"/>
        <end position="222"/>
    </location>
</feature>
<feature type="transmembrane region" description="Helical" evidence="5">
    <location>
        <begin position="350"/>
        <end position="369"/>
    </location>
</feature>
<dbReference type="Pfam" id="PF01740">
    <property type="entry name" value="STAS"/>
    <property type="match status" value="1"/>
</dbReference>
<dbReference type="Proteomes" id="UP000054870">
    <property type="component" value="Unassembled WGS sequence"/>
</dbReference>
<feature type="transmembrane region" description="Helical" evidence="5">
    <location>
        <begin position="133"/>
        <end position="151"/>
    </location>
</feature>
<evidence type="ECO:0000256" key="1">
    <source>
        <dbReference type="ARBA" id="ARBA00004141"/>
    </source>
</evidence>
<gene>
    <name evidence="7" type="ORF">AWB75_02983</name>
</gene>
<feature type="transmembrane region" description="Helical" evidence="5">
    <location>
        <begin position="171"/>
        <end position="196"/>
    </location>
</feature>
<feature type="transmembrane region" description="Helical" evidence="5">
    <location>
        <begin position="71"/>
        <end position="93"/>
    </location>
</feature>
<keyword evidence="3 5" id="KW-1133">Transmembrane helix</keyword>
<dbReference type="CDD" id="cd07042">
    <property type="entry name" value="STAS_SulP_like_sulfate_transporter"/>
    <property type="match status" value="1"/>
</dbReference>
<comment type="caution">
    <text evidence="7">The sequence shown here is derived from an EMBL/GenBank/DDBJ whole genome shotgun (WGS) entry which is preliminary data.</text>
</comment>
<reference evidence="7" key="1">
    <citation type="submission" date="2016-01" db="EMBL/GenBank/DDBJ databases">
        <authorList>
            <person name="Peeters C."/>
        </authorList>
    </citation>
    <scope>NUCLEOTIDE SEQUENCE [LARGE SCALE GENOMIC DNA]</scope>
    <source>
        <strain evidence="7">LMG 29318</strain>
    </source>
</reference>
<evidence type="ECO:0000256" key="2">
    <source>
        <dbReference type="ARBA" id="ARBA00022692"/>
    </source>
</evidence>
<dbReference type="PANTHER" id="PTHR11814">
    <property type="entry name" value="SULFATE TRANSPORTER"/>
    <property type="match status" value="1"/>
</dbReference>
<dbReference type="GO" id="GO:0008271">
    <property type="term" value="F:secondary active sulfate transmembrane transporter activity"/>
    <property type="evidence" value="ECO:0007669"/>
    <property type="project" value="InterPro"/>
</dbReference>
<feature type="domain" description="STAS" evidence="6">
    <location>
        <begin position="437"/>
        <end position="550"/>
    </location>
</feature>
<keyword evidence="8" id="KW-1185">Reference proteome</keyword>
<organism evidence="7 8">
    <name type="scientific">Caballeronia catudaia</name>
    <dbReference type="NCBI Taxonomy" id="1777136"/>
    <lineage>
        <taxon>Bacteria</taxon>
        <taxon>Pseudomonadati</taxon>
        <taxon>Pseudomonadota</taxon>
        <taxon>Betaproteobacteria</taxon>
        <taxon>Burkholderiales</taxon>
        <taxon>Burkholderiaceae</taxon>
        <taxon>Caballeronia</taxon>
    </lineage>
</organism>
<comment type="subcellular location">
    <subcellularLocation>
        <location evidence="1">Membrane</location>
        <topology evidence="1">Multi-pass membrane protein</topology>
    </subcellularLocation>
</comment>
<feature type="transmembrane region" description="Helical" evidence="5">
    <location>
        <begin position="38"/>
        <end position="64"/>
    </location>
</feature>
<evidence type="ECO:0000256" key="4">
    <source>
        <dbReference type="ARBA" id="ARBA00023136"/>
    </source>
</evidence>
<evidence type="ECO:0000313" key="7">
    <source>
        <dbReference type="EMBL" id="SAK64867.1"/>
    </source>
</evidence>
<dbReference type="NCBIfam" id="TIGR00815">
    <property type="entry name" value="sulP"/>
    <property type="match status" value="1"/>
</dbReference>
<keyword evidence="2 5" id="KW-0812">Transmembrane</keyword>
<dbReference type="InterPro" id="IPR001902">
    <property type="entry name" value="SLC26A/SulP_fam"/>
</dbReference>
<dbReference type="PROSITE" id="PS01130">
    <property type="entry name" value="SLC26A"/>
    <property type="match status" value="1"/>
</dbReference>
<keyword evidence="4 5" id="KW-0472">Membrane</keyword>
<dbReference type="InterPro" id="IPR002645">
    <property type="entry name" value="STAS_dom"/>
</dbReference>
<dbReference type="Pfam" id="PF00916">
    <property type="entry name" value="Sulfate_transp"/>
    <property type="match status" value="1"/>
</dbReference>
<dbReference type="SUPFAM" id="SSF52091">
    <property type="entry name" value="SpoIIaa-like"/>
    <property type="match status" value="1"/>
</dbReference>
<dbReference type="InterPro" id="IPR018045">
    <property type="entry name" value="S04_transporter_CS"/>
</dbReference>
<evidence type="ECO:0000256" key="5">
    <source>
        <dbReference type="SAM" id="Phobius"/>
    </source>
</evidence>
<feature type="transmembrane region" description="Helical" evidence="5">
    <location>
        <begin position="324"/>
        <end position="344"/>
    </location>
</feature>
<dbReference type="EMBL" id="FCOF02000011">
    <property type="protein sequence ID" value="SAK64867.1"/>
    <property type="molecule type" value="Genomic_DNA"/>
</dbReference>
<accession>A0A158B667</accession>
<dbReference type="PROSITE" id="PS50801">
    <property type="entry name" value="STAS"/>
    <property type="match status" value="1"/>
</dbReference>
<dbReference type="AlphaFoldDB" id="A0A158B667"/>